<dbReference type="InParanoid" id="A0A286ULA8"/>
<feature type="compositionally biased region" description="Polar residues" evidence="1">
    <location>
        <begin position="1"/>
        <end position="27"/>
    </location>
</feature>
<name>A0A286ULA8_9AGAM</name>
<dbReference type="AlphaFoldDB" id="A0A286ULA8"/>
<feature type="region of interest" description="Disordered" evidence="1">
    <location>
        <begin position="1"/>
        <end position="81"/>
    </location>
</feature>
<dbReference type="Proteomes" id="UP000217199">
    <property type="component" value="Unassembled WGS sequence"/>
</dbReference>
<sequence>MTSVKGPSTQVASTNTIINKTPQNTRPMTPVRKGILKRPTSPNRQQRRADSIVEDSSLQPKIQDPKSAEQDRKKKRAQFIGQPTISSNTTYENISATIIFCGELLSKVAYRKATIEFKNEQYKAGEDKKTFQRAIKENESDIQVEEYKIIVIKDVKQKLETLKLASKNKLSISDSKKQDEAMKLESNLLEEYRKILVDVEIGDKHVLKKRVQKLQN</sequence>
<keyword evidence="3" id="KW-1185">Reference proteome</keyword>
<comment type="caution">
    <text evidence="2">The sequence shown here is derived from an EMBL/GenBank/DDBJ whole genome shotgun (WGS) entry which is preliminary data.</text>
</comment>
<evidence type="ECO:0000313" key="3">
    <source>
        <dbReference type="Proteomes" id="UP000217199"/>
    </source>
</evidence>
<accession>A0A286ULA8</accession>
<reference evidence="2 3" key="1">
    <citation type="journal article" date="2017" name="Mol. Ecol.">
        <title>Comparative and population genomic landscape of Phellinus noxius: A hypervariable fungus causing root rot in trees.</title>
        <authorList>
            <person name="Chung C.L."/>
            <person name="Lee T.J."/>
            <person name="Akiba M."/>
            <person name="Lee H.H."/>
            <person name="Kuo T.H."/>
            <person name="Liu D."/>
            <person name="Ke H.M."/>
            <person name="Yokoi T."/>
            <person name="Roa M.B."/>
            <person name="Lu M.J."/>
            <person name="Chang Y.Y."/>
            <person name="Ann P.J."/>
            <person name="Tsai J.N."/>
            <person name="Chen C.Y."/>
            <person name="Tzean S.S."/>
            <person name="Ota Y."/>
            <person name="Hattori T."/>
            <person name="Sahashi N."/>
            <person name="Liou R.F."/>
            <person name="Kikuchi T."/>
            <person name="Tsai I.J."/>
        </authorList>
    </citation>
    <scope>NUCLEOTIDE SEQUENCE [LARGE SCALE GENOMIC DNA]</scope>
    <source>
        <strain evidence="2 3">FFPRI411160</strain>
    </source>
</reference>
<evidence type="ECO:0000256" key="1">
    <source>
        <dbReference type="SAM" id="MobiDB-lite"/>
    </source>
</evidence>
<gene>
    <name evidence="2" type="ORF">PNOK_0291100</name>
</gene>
<feature type="compositionally biased region" description="Basic and acidic residues" evidence="1">
    <location>
        <begin position="63"/>
        <end position="72"/>
    </location>
</feature>
<protein>
    <submittedName>
        <fullName evidence="2">Uncharacterized protein</fullName>
    </submittedName>
</protein>
<organism evidence="2 3">
    <name type="scientific">Pyrrhoderma noxium</name>
    <dbReference type="NCBI Taxonomy" id="2282107"/>
    <lineage>
        <taxon>Eukaryota</taxon>
        <taxon>Fungi</taxon>
        <taxon>Dikarya</taxon>
        <taxon>Basidiomycota</taxon>
        <taxon>Agaricomycotina</taxon>
        <taxon>Agaricomycetes</taxon>
        <taxon>Hymenochaetales</taxon>
        <taxon>Hymenochaetaceae</taxon>
        <taxon>Pyrrhoderma</taxon>
    </lineage>
</organism>
<evidence type="ECO:0000313" key="2">
    <source>
        <dbReference type="EMBL" id="PAV20284.1"/>
    </source>
</evidence>
<proteinExistence type="predicted"/>
<dbReference type="EMBL" id="NBII01000003">
    <property type="protein sequence ID" value="PAV20284.1"/>
    <property type="molecule type" value="Genomic_DNA"/>
</dbReference>